<evidence type="ECO:0000256" key="7">
    <source>
        <dbReference type="SAM" id="MobiDB-lite"/>
    </source>
</evidence>
<feature type="transmembrane region" description="Helical" evidence="6">
    <location>
        <begin position="381"/>
        <end position="406"/>
    </location>
</feature>
<dbReference type="GO" id="GO:0015297">
    <property type="term" value="F:antiporter activity"/>
    <property type="evidence" value="ECO:0007669"/>
    <property type="project" value="InterPro"/>
</dbReference>
<proteinExistence type="inferred from homology"/>
<comment type="caution">
    <text evidence="6">Lacks conserved residue(s) required for the propagation of feature annotation.</text>
</comment>
<feature type="transmembrane region" description="Helical" evidence="6">
    <location>
        <begin position="226"/>
        <end position="248"/>
    </location>
</feature>
<organism evidence="8 9">
    <name type="scientific">Chlamydomonas incerta</name>
    <dbReference type="NCBI Taxonomy" id="51695"/>
    <lineage>
        <taxon>Eukaryota</taxon>
        <taxon>Viridiplantae</taxon>
        <taxon>Chlorophyta</taxon>
        <taxon>core chlorophytes</taxon>
        <taxon>Chlorophyceae</taxon>
        <taxon>CS clade</taxon>
        <taxon>Chlamydomonadales</taxon>
        <taxon>Chlamydomonadaceae</taxon>
        <taxon>Chlamydomonas</taxon>
    </lineage>
</organism>
<dbReference type="InterPro" id="IPR002528">
    <property type="entry name" value="MATE_fam"/>
</dbReference>
<feature type="transmembrane region" description="Helical" evidence="6">
    <location>
        <begin position="91"/>
        <end position="111"/>
    </location>
</feature>
<reference evidence="8" key="1">
    <citation type="journal article" date="2020" name="bioRxiv">
        <title>Comparative genomics of Chlamydomonas.</title>
        <authorList>
            <person name="Craig R.J."/>
            <person name="Hasan A.R."/>
            <person name="Ness R.W."/>
            <person name="Keightley P.D."/>
        </authorList>
    </citation>
    <scope>NUCLEOTIDE SEQUENCE</scope>
    <source>
        <strain evidence="8">SAG 7.73</strain>
    </source>
</reference>
<dbReference type="PANTHER" id="PTHR42893">
    <property type="entry name" value="PROTEIN DETOXIFICATION 44, CHLOROPLASTIC-RELATED"/>
    <property type="match status" value="1"/>
</dbReference>
<feature type="transmembrane region" description="Helical" evidence="6">
    <location>
        <begin position="131"/>
        <end position="155"/>
    </location>
</feature>
<protein>
    <recommendedName>
        <fullName evidence="6">Protein DETOXIFICATION</fullName>
    </recommendedName>
    <alternativeName>
        <fullName evidence="6">Multidrug and toxic compound extrusion protein</fullName>
    </alternativeName>
</protein>
<keyword evidence="3 6" id="KW-0812">Transmembrane</keyword>
<comment type="caution">
    <text evidence="8">The sequence shown here is derived from an EMBL/GenBank/DDBJ whole genome shotgun (WGS) entry which is preliminary data.</text>
</comment>
<evidence type="ECO:0000256" key="6">
    <source>
        <dbReference type="RuleBase" id="RU004914"/>
    </source>
</evidence>
<feature type="transmembrane region" description="Helical" evidence="6">
    <location>
        <begin position="200"/>
        <end position="220"/>
    </location>
</feature>
<dbReference type="NCBIfam" id="TIGR00797">
    <property type="entry name" value="matE"/>
    <property type="match status" value="1"/>
</dbReference>
<dbReference type="AlphaFoldDB" id="A0A835STV0"/>
<feature type="compositionally biased region" description="Low complexity" evidence="7">
    <location>
        <begin position="525"/>
        <end position="545"/>
    </location>
</feature>
<dbReference type="CDD" id="cd13136">
    <property type="entry name" value="MATE_DinF_like"/>
    <property type="match status" value="1"/>
</dbReference>
<dbReference type="OrthoDB" id="2126698at2759"/>
<feature type="region of interest" description="Disordered" evidence="7">
    <location>
        <begin position="511"/>
        <end position="554"/>
    </location>
</feature>
<evidence type="ECO:0000256" key="1">
    <source>
        <dbReference type="ARBA" id="ARBA00004141"/>
    </source>
</evidence>
<feature type="transmembrane region" description="Helical" evidence="6">
    <location>
        <begin position="312"/>
        <end position="335"/>
    </location>
</feature>
<keyword evidence="4 6" id="KW-1133">Transmembrane helix</keyword>
<dbReference type="Pfam" id="PF01554">
    <property type="entry name" value="MatE"/>
    <property type="match status" value="2"/>
</dbReference>
<evidence type="ECO:0000256" key="4">
    <source>
        <dbReference type="ARBA" id="ARBA00022989"/>
    </source>
</evidence>
<evidence type="ECO:0000256" key="3">
    <source>
        <dbReference type="ARBA" id="ARBA00022692"/>
    </source>
</evidence>
<accession>A0A835STV0</accession>
<keyword evidence="5 6" id="KW-0472">Membrane</keyword>
<keyword evidence="9" id="KW-1185">Reference proteome</keyword>
<evidence type="ECO:0000256" key="5">
    <source>
        <dbReference type="ARBA" id="ARBA00023136"/>
    </source>
</evidence>
<comment type="subcellular location">
    <subcellularLocation>
        <location evidence="1">Membrane</location>
        <topology evidence="1">Multi-pass membrane protein</topology>
    </subcellularLocation>
</comment>
<dbReference type="PANTHER" id="PTHR42893:SF46">
    <property type="entry name" value="PROTEIN DETOXIFICATION 44, CHLOROPLASTIC"/>
    <property type="match status" value="1"/>
</dbReference>
<sequence>MRPAARERSAVATAAAAAAAAGEMDYPGGRPGPVAWLKQKLSSPYDKEIFAVAMPAYAGLALEPVVSAFNAGLVGHLGTLQLSAVSLGTTALNSFTFLFSFLIFLTVPDIAAAAGKGDEDEVSRVVCRSIWVALACGLSMSALVFCNAAAIVNALHPPEPTVAALATQYMQVRSLGIPAALLGFVATGVFRGFKDTRTPLFGVATSVAVSFGLHVLMLNVLHLDVWGAAAASLAASVSSCTVMMALIARSGRVRRRHLLMPPAWADVSPLLQRGAVLSFKNMVAFGMILFASTLCVRMGAAFQASFEVIRQLWMLSMPLFECFNVATQSLCAAALGREDPGTARALLGRLLSLGVGVGAAVGAVVWAAHGPLISFFTSDPAVVAHVLVSLPLICIFFPIDAAGSILDGSLLAAKQSNYTAAVQIVGSVVQYGLLMYVASGSGGHVTTLSIWLAIKVMSLMRFAGGALRNYASPKSAYRSPPPSAPTEDDEPAGAAGAAAAAGGAVAAASVATVSAGASDEEEEAGSQQRNEGQQQHGHEGQQQGSPMHPQPMTVVASATVAAAAAAATLATSAASGAA</sequence>
<feature type="transmembrane region" description="Helical" evidence="6">
    <location>
        <begin position="347"/>
        <end position="369"/>
    </location>
</feature>
<gene>
    <name evidence="8" type="ORF">HXX76_012971</name>
</gene>
<dbReference type="GO" id="GO:0016020">
    <property type="term" value="C:membrane"/>
    <property type="evidence" value="ECO:0007669"/>
    <property type="project" value="UniProtKB-SubCell"/>
</dbReference>
<feature type="region of interest" description="Disordered" evidence="7">
    <location>
        <begin position="472"/>
        <end position="497"/>
    </location>
</feature>
<feature type="transmembrane region" description="Helical" evidence="6">
    <location>
        <begin position="175"/>
        <end position="193"/>
    </location>
</feature>
<dbReference type="GO" id="GO:0042910">
    <property type="term" value="F:xenobiotic transmembrane transporter activity"/>
    <property type="evidence" value="ECO:0007669"/>
    <property type="project" value="InterPro"/>
</dbReference>
<name>A0A835STV0_CHLIN</name>
<comment type="similarity">
    <text evidence="2 6">Belongs to the multi antimicrobial extrusion (MATE) (TC 2.A.66.1) family.</text>
</comment>
<evidence type="ECO:0000313" key="9">
    <source>
        <dbReference type="Proteomes" id="UP000650467"/>
    </source>
</evidence>
<evidence type="ECO:0000313" key="8">
    <source>
        <dbReference type="EMBL" id="KAG2426660.1"/>
    </source>
</evidence>
<feature type="transmembrane region" description="Helical" evidence="6">
    <location>
        <begin position="282"/>
        <end position="306"/>
    </location>
</feature>
<dbReference type="InterPro" id="IPR044644">
    <property type="entry name" value="DinF-like"/>
</dbReference>
<dbReference type="EMBL" id="JAEHOC010000046">
    <property type="protein sequence ID" value="KAG2426660.1"/>
    <property type="molecule type" value="Genomic_DNA"/>
</dbReference>
<dbReference type="Proteomes" id="UP000650467">
    <property type="component" value="Unassembled WGS sequence"/>
</dbReference>
<evidence type="ECO:0000256" key="2">
    <source>
        <dbReference type="ARBA" id="ARBA00010199"/>
    </source>
</evidence>